<evidence type="ECO:0000313" key="1">
    <source>
        <dbReference type="EMBL" id="KAG8655061.1"/>
    </source>
</evidence>
<dbReference type="Proteomes" id="UP000091857">
    <property type="component" value="Chromosome 5"/>
</dbReference>
<name>A0ACB7HW64_MANES</name>
<sequence>MSQSSSPNRLQTSAPKIESIVEPSLNTKHFIAAATYHHHLSKPATGIVHGATFCIISRLHRITQENAVIIASSLSQAWTEADRSVLRQRSHPDTPALGTVSILPLVGKSKKWSVK</sequence>
<organism evidence="1 2">
    <name type="scientific">Manihot esculenta</name>
    <name type="common">Cassava</name>
    <name type="synonym">Jatropha manihot</name>
    <dbReference type="NCBI Taxonomy" id="3983"/>
    <lineage>
        <taxon>Eukaryota</taxon>
        <taxon>Viridiplantae</taxon>
        <taxon>Streptophyta</taxon>
        <taxon>Embryophyta</taxon>
        <taxon>Tracheophyta</taxon>
        <taxon>Spermatophyta</taxon>
        <taxon>Magnoliopsida</taxon>
        <taxon>eudicotyledons</taxon>
        <taxon>Gunneridae</taxon>
        <taxon>Pentapetalae</taxon>
        <taxon>rosids</taxon>
        <taxon>fabids</taxon>
        <taxon>Malpighiales</taxon>
        <taxon>Euphorbiaceae</taxon>
        <taxon>Crotonoideae</taxon>
        <taxon>Manihoteae</taxon>
        <taxon>Manihot</taxon>
    </lineage>
</organism>
<dbReference type="EMBL" id="CM004391">
    <property type="protein sequence ID" value="KAG8655061.1"/>
    <property type="molecule type" value="Genomic_DNA"/>
</dbReference>
<accession>A0ACB7HW64</accession>
<evidence type="ECO:0000313" key="2">
    <source>
        <dbReference type="Proteomes" id="UP000091857"/>
    </source>
</evidence>
<reference evidence="2" key="1">
    <citation type="journal article" date="2016" name="Nat. Biotechnol.">
        <title>Sequencing wild and cultivated cassava and related species reveals extensive interspecific hybridization and genetic diversity.</title>
        <authorList>
            <person name="Bredeson J.V."/>
            <person name="Lyons J.B."/>
            <person name="Prochnik S.E."/>
            <person name="Wu G.A."/>
            <person name="Ha C.M."/>
            <person name="Edsinger-Gonzales E."/>
            <person name="Grimwood J."/>
            <person name="Schmutz J."/>
            <person name="Rabbi I.Y."/>
            <person name="Egesi C."/>
            <person name="Nauluvula P."/>
            <person name="Lebot V."/>
            <person name="Ndunguru J."/>
            <person name="Mkamilo G."/>
            <person name="Bart R.S."/>
            <person name="Setter T.L."/>
            <person name="Gleadow R.M."/>
            <person name="Kulakow P."/>
            <person name="Ferguson M.E."/>
            <person name="Rounsley S."/>
            <person name="Rokhsar D.S."/>
        </authorList>
    </citation>
    <scope>NUCLEOTIDE SEQUENCE [LARGE SCALE GENOMIC DNA]</scope>
    <source>
        <strain evidence="2">cv. AM560-2</strain>
    </source>
</reference>
<gene>
    <name evidence="1" type="ORF">MANES_05G208301v8</name>
</gene>
<proteinExistence type="predicted"/>
<keyword evidence="2" id="KW-1185">Reference proteome</keyword>
<protein>
    <submittedName>
        <fullName evidence="1">Uncharacterized protein</fullName>
    </submittedName>
</protein>
<comment type="caution">
    <text evidence="1">The sequence shown here is derived from an EMBL/GenBank/DDBJ whole genome shotgun (WGS) entry which is preliminary data.</text>
</comment>